<evidence type="ECO:0000313" key="4">
    <source>
        <dbReference type="Proteomes" id="UP000691718"/>
    </source>
</evidence>
<dbReference type="AlphaFoldDB" id="A0A8S3Y9Z5"/>
<name>A0A8S3Y9Z5_PARAO</name>
<dbReference type="EMBL" id="CAJQZP010001584">
    <property type="protein sequence ID" value="CAG5055723.1"/>
    <property type="molecule type" value="Genomic_DNA"/>
</dbReference>
<evidence type="ECO:0000259" key="2">
    <source>
        <dbReference type="PROSITE" id="PS50879"/>
    </source>
</evidence>
<dbReference type="InterPro" id="IPR002156">
    <property type="entry name" value="RNaseH_domain"/>
</dbReference>
<dbReference type="PROSITE" id="PS50879">
    <property type="entry name" value="RNASE_H_1"/>
    <property type="match status" value="1"/>
</dbReference>
<organism evidence="3 4">
    <name type="scientific">Parnassius apollo</name>
    <name type="common">Apollo butterfly</name>
    <name type="synonym">Papilio apollo</name>
    <dbReference type="NCBI Taxonomy" id="110799"/>
    <lineage>
        <taxon>Eukaryota</taxon>
        <taxon>Metazoa</taxon>
        <taxon>Ecdysozoa</taxon>
        <taxon>Arthropoda</taxon>
        <taxon>Hexapoda</taxon>
        <taxon>Insecta</taxon>
        <taxon>Pterygota</taxon>
        <taxon>Neoptera</taxon>
        <taxon>Endopterygota</taxon>
        <taxon>Lepidoptera</taxon>
        <taxon>Glossata</taxon>
        <taxon>Ditrysia</taxon>
        <taxon>Papilionoidea</taxon>
        <taxon>Papilionidae</taxon>
        <taxon>Parnassiinae</taxon>
        <taxon>Parnassini</taxon>
        <taxon>Parnassius</taxon>
        <taxon>Parnassius</taxon>
    </lineage>
</organism>
<dbReference type="GO" id="GO:0003676">
    <property type="term" value="F:nucleic acid binding"/>
    <property type="evidence" value="ECO:0007669"/>
    <property type="project" value="InterPro"/>
</dbReference>
<dbReference type="Proteomes" id="UP000691718">
    <property type="component" value="Unassembled WGS sequence"/>
</dbReference>
<evidence type="ECO:0000313" key="3">
    <source>
        <dbReference type="EMBL" id="CAG5055723.1"/>
    </source>
</evidence>
<accession>A0A8S3Y9Z5</accession>
<dbReference type="GO" id="GO:0004523">
    <property type="term" value="F:RNA-DNA hybrid ribonuclease activity"/>
    <property type="evidence" value="ECO:0007669"/>
    <property type="project" value="InterPro"/>
</dbReference>
<dbReference type="OrthoDB" id="411871at2759"/>
<keyword evidence="1" id="KW-0175">Coiled coil</keyword>
<gene>
    <name evidence="3" type="ORF">PAPOLLO_LOCUS26434</name>
</gene>
<dbReference type="InterPro" id="IPR005135">
    <property type="entry name" value="Endo/exonuclease/phosphatase"/>
</dbReference>
<comment type="caution">
    <text evidence="3">The sequence shown here is derived from an EMBL/GenBank/DDBJ whole genome shotgun (WGS) entry which is preliminary data.</text>
</comment>
<dbReference type="SMART" id="SM00343">
    <property type="entry name" value="ZnF_C2HC"/>
    <property type="match status" value="2"/>
</dbReference>
<dbReference type="GO" id="GO:0008270">
    <property type="term" value="F:zinc ion binding"/>
    <property type="evidence" value="ECO:0007669"/>
    <property type="project" value="InterPro"/>
</dbReference>
<evidence type="ECO:0000256" key="1">
    <source>
        <dbReference type="SAM" id="Coils"/>
    </source>
</evidence>
<dbReference type="InterPro" id="IPR001878">
    <property type="entry name" value="Znf_CCHC"/>
</dbReference>
<dbReference type="Pfam" id="PF14529">
    <property type="entry name" value="Exo_endo_phos_2"/>
    <property type="match status" value="1"/>
</dbReference>
<reference evidence="3" key="1">
    <citation type="submission" date="2021-04" db="EMBL/GenBank/DDBJ databases">
        <authorList>
            <person name="Tunstrom K."/>
        </authorList>
    </citation>
    <scope>NUCLEOTIDE SEQUENCE</scope>
</reference>
<proteinExistence type="predicted"/>
<sequence length="1004" mass="113201">MNSDLKADIVACVRSEMAKLKGQITTQLQQQARPASYAQAAATSSGPGSLPSMTTMPPARGTSINKPAIVVTPKVTPKSRQEAIEAFKKSISYRTANYAPARVQAVSNHKLRVEFDTTEQRNDTLQKLKLSEHVSVEPAKGLRPMIILKGISKDIPAEEIAGIVRGQNPELKEAFIEDDDMRLRFRRSNENPGLYNAVFLVAPKLFRKFIEKGKISVDYQRLHISEFSPFLQCHRCLQFGHIKKYCTAATSQCSHCSSKEHTGEKCPDKGKQGGYQIALLSEPYVGSGNEVRPTQGLNIHQFGGKGRVKACILTKPGCGQVIGMSQYSNSNLCVIQFTSGGHKILIASAYIEPNSDENNTLEHIDNFLKISRCPNTIIGGDFNGWHHLWGSKTNNPRGCAVVELAHANDLFVCNVGTSPTFETVTHGRDRTSIIDLTLAHGHIFDRVVGWKVNLNACPSSQHNAVEYEIATENSSLNSSSITNSTFKYNSNKANWGIFKDALHTLMTNTDILERDIGSLNTAGLETLIDDICGIIHKACEESMPTKKGRSLTKHRPLWWTEKLTDLKKEVIQLHHRLNRMRRRNLPLDQLAEELNNKKAIYAEELRAESSRSFREFCELETKENVWTLTNRLLKDTAPKRPPATIKIGDNYTSSETETAQALLDHFYGDDTPDNDTHQHQFLRSRIGNEPDGVDEPPFAVEEMEASSRMAVWERLSSVSKVQKLYIKKRLKLHTSCSVFQAELLAIKEACEWTLDRRLKQGDERYQRGTRMHMGCKEVIQILSDSQAPLRALQKRSNTHPIVAKTHDTIYTAAQVDLNFIFSWVKGHAGDAGNEIADETAKGAATQHKTPDYAKFPMSFVKRTMREKTWRTWQTRYESAEQGARTKELLPKLTDICALWKATKVSFQLTQALTGHGYHKEYLHRFKIAADPFCPCDNTTTQTLTHLLRECPRFEYNRLRHEMLCSNLRISPYCVTELSNKQSAIESFVTFINYIIDKLKGFNKL</sequence>
<keyword evidence="4" id="KW-1185">Reference proteome</keyword>
<dbReference type="Pfam" id="PF00075">
    <property type="entry name" value="RNase_H"/>
    <property type="match status" value="1"/>
</dbReference>
<feature type="coiled-coil region" evidence="1">
    <location>
        <begin position="563"/>
        <end position="611"/>
    </location>
</feature>
<protein>
    <submittedName>
        <fullName evidence="3">(apollo) hypothetical protein</fullName>
    </submittedName>
</protein>
<feature type="domain" description="RNase H type-1" evidence="2">
    <location>
        <begin position="705"/>
        <end position="845"/>
    </location>
</feature>
<dbReference type="PANTHER" id="PTHR33273:SF4">
    <property type="entry name" value="ENDONUCLEASE_EXONUCLEASE_PHOSPHATASE DOMAIN-CONTAINING PROTEIN"/>
    <property type="match status" value="1"/>
</dbReference>
<dbReference type="CDD" id="cd09276">
    <property type="entry name" value="Rnase_HI_RT_non_LTR"/>
    <property type="match status" value="1"/>
</dbReference>
<dbReference type="PANTHER" id="PTHR33273">
    <property type="entry name" value="DOMAIN-CONTAINING PROTEIN, PUTATIVE-RELATED"/>
    <property type="match status" value="1"/>
</dbReference>